<evidence type="ECO:0000256" key="2">
    <source>
        <dbReference type="SAM" id="SignalP"/>
    </source>
</evidence>
<gene>
    <name evidence="3" type="ORF">DI564_07800</name>
</gene>
<dbReference type="EMBL" id="QFPO01000005">
    <property type="protein sequence ID" value="PZQ16645.1"/>
    <property type="molecule type" value="Genomic_DNA"/>
</dbReference>
<reference evidence="3 4" key="1">
    <citation type="submission" date="2017-08" db="EMBL/GenBank/DDBJ databases">
        <title>Infants hospitalized years apart are colonized by the same room-sourced microbial strains.</title>
        <authorList>
            <person name="Brooks B."/>
            <person name="Olm M.R."/>
            <person name="Firek B.A."/>
            <person name="Baker R."/>
            <person name="Thomas B.C."/>
            <person name="Morowitz M.J."/>
            <person name="Banfield J.F."/>
        </authorList>
    </citation>
    <scope>NUCLEOTIDE SEQUENCE [LARGE SCALE GENOMIC DNA]</scope>
    <source>
        <strain evidence="3">S2_005_003_R2_42</strain>
    </source>
</reference>
<dbReference type="Proteomes" id="UP000249046">
    <property type="component" value="Unassembled WGS sequence"/>
</dbReference>
<dbReference type="PROSITE" id="PS51257">
    <property type="entry name" value="PROKAR_LIPOPROTEIN"/>
    <property type="match status" value="1"/>
</dbReference>
<protein>
    <recommendedName>
        <fullName evidence="5">Secreted protein</fullName>
    </recommendedName>
</protein>
<dbReference type="AlphaFoldDB" id="A0A2W5KP32"/>
<feature type="chain" id="PRO_5016109081" description="Secreted protein" evidence="2">
    <location>
        <begin position="25"/>
        <end position="120"/>
    </location>
</feature>
<keyword evidence="2" id="KW-0732">Signal</keyword>
<evidence type="ECO:0000313" key="3">
    <source>
        <dbReference type="EMBL" id="PZQ16645.1"/>
    </source>
</evidence>
<evidence type="ECO:0000256" key="1">
    <source>
        <dbReference type="SAM" id="MobiDB-lite"/>
    </source>
</evidence>
<evidence type="ECO:0000313" key="4">
    <source>
        <dbReference type="Proteomes" id="UP000249046"/>
    </source>
</evidence>
<sequence length="120" mass="12302">MSLRAAGWIAWLAMLAGCSPSPPAASTAATPEPAAAVSATPPGEVDYSCRVDADCAVKDVGNCCGRYPACVNRDSPTFPERVAAECARTGMSGICGYPEISGCRCVEQRCAAVTGSDETH</sequence>
<feature type="signal peptide" evidence="2">
    <location>
        <begin position="1"/>
        <end position="24"/>
    </location>
</feature>
<accession>A0A2W5KP32</accession>
<proteinExistence type="predicted"/>
<feature type="region of interest" description="Disordered" evidence="1">
    <location>
        <begin position="20"/>
        <end position="42"/>
    </location>
</feature>
<organism evidence="3 4">
    <name type="scientific">Rhodanobacter denitrificans</name>
    <dbReference type="NCBI Taxonomy" id="666685"/>
    <lineage>
        <taxon>Bacteria</taxon>
        <taxon>Pseudomonadati</taxon>
        <taxon>Pseudomonadota</taxon>
        <taxon>Gammaproteobacteria</taxon>
        <taxon>Lysobacterales</taxon>
        <taxon>Rhodanobacteraceae</taxon>
        <taxon>Rhodanobacter</taxon>
    </lineage>
</organism>
<name>A0A2W5KP32_9GAMM</name>
<comment type="caution">
    <text evidence="3">The sequence shown here is derived from an EMBL/GenBank/DDBJ whole genome shotgun (WGS) entry which is preliminary data.</text>
</comment>
<evidence type="ECO:0008006" key="5">
    <source>
        <dbReference type="Google" id="ProtNLM"/>
    </source>
</evidence>
<feature type="compositionally biased region" description="Low complexity" evidence="1">
    <location>
        <begin position="24"/>
        <end position="42"/>
    </location>
</feature>